<proteinExistence type="predicted"/>
<accession>A0AAU7TPH0</accession>
<gene>
    <name evidence="1" type="ORF">ABN611_19575</name>
</gene>
<dbReference type="AlphaFoldDB" id="A0AAU7TPH0"/>
<organism evidence="1">
    <name type="scientific">Kribbella sp. HUAS MG21</name>
    <dbReference type="NCBI Taxonomy" id="3160966"/>
    <lineage>
        <taxon>Bacteria</taxon>
        <taxon>Bacillati</taxon>
        <taxon>Actinomycetota</taxon>
        <taxon>Actinomycetes</taxon>
        <taxon>Propionibacteriales</taxon>
        <taxon>Kribbellaceae</taxon>
        <taxon>Kribbella</taxon>
    </lineage>
</organism>
<reference evidence="1" key="1">
    <citation type="submission" date="2024-06" db="EMBL/GenBank/DDBJ databases">
        <title>Kribbella sp. strain HUAS MG21 genome sequences.</title>
        <authorList>
            <person name="Mo P."/>
        </authorList>
    </citation>
    <scope>NUCLEOTIDE SEQUENCE</scope>
    <source>
        <strain evidence="1">HUAS MG21</strain>
    </source>
</reference>
<dbReference type="EMBL" id="CP158165">
    <property type="protein sequence ID" value="XBV28586.1"/>
    <property type="molecule type" value="Genomic_DNA"/>
</dbReference>
<sequence>MPTYYKRTWDEPLGAWGTSNWYFEVDADGWVLRQLEVYATGPTLRYDETHQEDEHGGRALIPLSGEEFAPYEITAADFEAAWTA</sequence>
<dbReference type="RefSeq" id="WP_350281337.1">
    <property type="nucleotide sequence ID" value="NZ_CP158165.1"/>
</dbReference>
<name>A0AAU7TPH0_9ACTN</name>
<protein>
    <submittedName>
        <fullName evidence="1">Uncharacterized protein</fullName>
    </submittedName>
</protein>
<evidence type="ECO:0000313" key="1">
    <source>
        <dbReference type="EMBL" id="XBV28586.1"/>
    </source>
</evidence>